<dbReference type="Proteomes" id="UP001153069">
    <property type="component" value="Unassembled WGS sequence"/>
</dbReference>
<feature type="compositionally biased region" description="Low complexity" evidence="1">
    <location>
        <begin position="78"/>
        <end position="88"/>
    </location>
</feature>
<dbReference type="Gene3D" id="3.80.10.10">
    <property type="entry name" value="Ribonuclease Inhibitor"/>
    <property type="match status" value="1"/>
</dbReference>
<keyword evidence="2" id="KW-0472">Membrane</keyword>
<protein>
    <submittedName>
        <fullName evidence="3">Leucine Rich Repeat</fullName>
    </submittedName>
</protein>
<evidence type="ECO:0000313" key="4">
    <source>
        <dbReference type="Proteomes" id="UP001153069"/>
    </source>
</evidence>
<keyword evidence="2" id="KW-1133">Transmembrane helix</keyword>
<feature type="region of interest" description="Disordered" evidence="1">
    <location>
        <begin position="1"/>
        <end position="274"/>
    </location>
</feature>
<dbReference type="SUPFAM" id="SSF52058">
    <property type="entry name" value="L domain-like"/>
    <property type="match status" value="1"/>
</dbReference>
<dbReference type="InterPro" id="IPR050994">
    <property type="entry name" value="At_inactive_RLKs"/>
</dbReference>
<dbReference type="OrthoDB" id="776842at2759"/>
<feature type="compositionally biased region" description="Basic and acidic residues" evidence="1">
    <location>
        <begin position="244"/>
        <end position="274"/>
    </location>
</feature>
<sequence>MADEDKDMMDSKPAAVVPSAIESDLGSSTPEVFKDEIGDDSQQPAPSEEEEPGMGTPNDAAAPDIERPPNVEEEFVEEQQAVEGAEGAMNTTDMKQPVTMQSNEAQKVPAAEPMREEPPAPLVADPSLLKPPPPDSTTPVAPDVVAPLMTEQSHLKPPPQAPSTKIFDAAPSPPPPVAPPSGTIYPDAAEKTAAAASSNQPATMPGAVASQPGAVPSQEPDVGKAKEMGAGVPAEQTEGPLGTKQKEGGDPLKQPPEEGKDQQPQKKREINKDFRDVQTTGRWGDISQTEVYVVAAVVVVIVVVVIIVIAVVASGGESTEESVPPATMAPTAKATSLPPEELLSLLRNEWQSNPVTSQVPLVNDPSYYADTLENGNCTETPLDCAMSWALFEDAFPPPTDDIATRFAMANLYYSLGGDDWIKNTNWLTSSSYCDWYGVNCNRLQTEVEELNFDGNNLTGELPVALALVSPISVISLKNNAIGGLLPADIFAGMPNLFVLYLQGNRFTGPIPDNLQDNGALGKVWWLILLRTL</sequence>
<evidence type="ECO:0000313" key="3">
    <source>
        <dbReference type="EMBL" id="CAB9504417.1"/>
    </source>
</evidence>
<dbReference type="Pfam" id="PF00560">
    <property type="entry name" value="LRR_1"/>
    <property type="match status" value="2"/>
</dbReference>
<dbReference type="AlphaFoldDB" id="A0A9N8H981"/>
<dbReference type="PANTHER" id="PTHR48010">
    <property type="entry name" value="OS05G0588300 PROTEIN"/>
    <property type="match status" value="1"/>
</dbReference>
<gene>
    <name evidence="3" type="ORF">SEMRO_196_G083570.1</name>
</gene>
<proteinExistence type="predicted"/>
<keyword evidence="4" id="KW-1185">Reference proteome</keyword>
<dbReference type="EMBL" id="CAICTM010000195">
    <property type="protein sequence ID" value="CAB9504417.1"/>
    <property type="molecule type" value="Genomic_DNA"/>
</dbReference>
<dbReference type="PANTHER" id="PTHR48010:SF76">
    <property type="entry name" value="INACTIVE RECEPTOR KINASE RLK902-RELATED"/>
    <property type="match status" value="1"/>
</dbReference>
<accession>A0A9N8H981</accession>
<reference evidence="3" key="1">
    <citation type="submission" date="2020-06" db="EMBL/GenBank/DDBJ databases">
        <authorList>
            <consortium name="Plant Systems Biology data submission"/>
        </authorList>
    </citation>
    <scope>NUCLEOTIDE SEQUENCE</scope>
    <source>
        <strain evidence="3">D6</strain>
    </source>
</reference>
<evidence type="ECO:0000256" key="2">
    <source>
        <dbReference type="SAM" id="Phobius"/>
    </source>
</evidence>
<name>A0A9N8H981_9STRA</name>
<dbReference type="InterPro" id="IPR032675">
    <property type="entry name" value="LRR_dom_sf"/>
</dbReference>
<feature type="compositionally biased region" description="Polar residues" evidence="1">
    <location>
        <begin position="89"/>
        <end position="105"/>
    </location>
</feature>
<evidence type="ECO:0000256" key="1">
    <source>
        <dbReference type="SAM" id="MobiDB-lite"/>
    </source>
</evidence>
<comment type="caution">
    <text evidence="3">The sequence shown here is derived from an EMBL/GenBank/DDBJ whole genome shotgun (WGS) entry which is preliminary data.</text>
</comment>
<keyword evidence="2" id="KW-0812">Transmembrane</keyword>
<feature type="transmembrane region" description="Helical" evidence="2">
    <location>
        <begin position="291"/>
        <end position="313"/>
    </location>
</feature>
<dbReference type="InterPro" id="IPR001611">
    <property type="entry name" value="Leu-rich_rpt"/>
</dbReference>
<organism evidence="3 4">
    <name type="scientific">Seminavis robusta</name>
    <dbReference type="NCBI Taxonomy" id="568900"/>
    <lineage>
        <taxon>Eukaryota</taxon>
        <taxon>Sar</taxon>
        <taxon>Stramenopiles</taxon>
        <taxon>Ochrophyta</taxon>
        <taxon>Bacillariophyta</taxon>
        <taxon>Bacillariophyceae</taxon>
        <taxon>Bacillariophycidae</taxon>
        <taxon>Naviculales</taxon>
        <taxon>Naviculaceae</taxon>
        <taxon>Seminavis</taxon>
    </lineage>
</organism>